<sequence length="342" mass="38772">METIIISSEFYFKAPYCELTSDAKLLYAHLYTQALTGQEYISCTQKDAAKLLHCTEGTAGKALRSLQDIGLIERFVARRKETLISVYGTDGKPIQPQGDILPSTLAETNSKANIEVDSASSHSENFTEVSNATKNCLSLQQPQADFMQAFIQTFMETFSKLYSSTTSNPKIQKETPVKQQDSDITKIDEYPVLDGNLIIGNDGHILPLEDYKMLVDIYGAKVIKYQIEKIRKKYPPTYMNLKIISRWANDYNAYRRRHSKKHTKRSNTDNAIADTTVHTLNDSDCSTKETASSGTEETEQPAITGIEYKLQDCIDESNKFNNFYQRQYNMGYMESLLLTANR</sequence>
<evidence type="ECO:0000256" key="1">
    <source>
        <dbReference type="SAM" id="MobiDB-lite"/>
    </source>
</evidence>
<proteinExistence type="predicted"/>
<reference evidence="2" key="1">
    <citation type="submission" date="2022-01" db="EMBL/GenBank/DDBJ databases">
        <title>Collection of gut derived symbiotic bacterial strains cultured from healthy donors.</title>
        <authorList>
            <person name="Lin H."/>
            <person name="Kohout C."/>
            <person name="Waligurski E."/>
            <person name="Pamer E.G."/>
        </authorList>
    </citation>
    <scope>NUCLEOTIDE SEQUENCE</scope>
    <source>
        <strain evidence="2">DFI.5.49</strain>
    </source>
</reference>
<dbReference type="Proteomes" id="UP001199915">
    <property type="component" value="Unassembled WGS sequence"/>
</dbReference>
<protein>
    <submittedName>
        <fullName evidence="2">Uncharacterized protein</fullName>
    </submittedName>
</protein>
<gene>
    <name evidence="2" type="ORF">L0N21_01275</name>
</gene>
<accession>A0AAE3EZY7</accession>
<dbReference type="AlphaFoldDB" id="A0AAE3EZY7"/>
<feature type="region of interest" description="Disordered" evidence="1">
    <location>
        <begin position="282"/>
        <end position="301"/>
    </location>
</feature>
<name>A0AAE3EZY7_9FIRM</name>
<evidence type="ECO:0000313" key="2">
    <source>
        <dbReference type="EMBL" id="MCG4764159.1"/>
    </source>
</evidence>
<organism evidence="2 3">
    <name type="scientific">Fusicatenibacter saccharivorans</name>
    <dbReference type="NCBI Taxonomy" id="1150298"/>
    <lineage>
        <taxon>Bacteria</taxon>
        <taxon>Bacillati</taxon>
        <taxon>Bacillota</taxon>
        <taxon>Clostridia</taxon>
        <taxon>Lachnospirales</taxon>
        <taxon>Lachnospiraceae</taxon>
        <taxon>Fusicatenibacter</taxon>
    </lineage>
</organism>
<dbReference type="EMBL" id="JAKNFS010000002">
    <property type="protein sequence ID" value="MCG4764159.1"/>
    <property type="molecule type" value="Genomic_DNA"/>
</dbReference>
<evidence type="ECO:0000313" key="3">
    <source>
        <dbReference type="Proteomes" id="UP001199915"/>
    </source>
</evidence>
<feature type="compositionally biased region" description="Polar residues" evidence="1">
    <location>
        <begin position="282"/>
        <end position="295"/>
    </location>
</feature>
<dbReference type="RefSeq" id="WP_238032712.1">
    <property type="nucleotide sequence ID" value="NZ_JAKNFS010000002.1"/>
</dbReference>
<comment type="caution">
    <text evidence="2">The sequence shown here is derived from an EMBL/GenBank/DDBJ whole genome shotgun (WGS) entry which is preliminary data.</text>
</comment>